<proteinExistence type="predicted"/>
<dbReference type="EMBL" id="JAHYBZ010000001">
    <property type="protein sequence ID" value="MBW6396641.1"/>
    <property type="molecule type" value="Genomic_DNA"/>
</dbReference>
<name>A0ABS7A2W1_9PROT</name>
<dbReference type="Proteomes" id="UP001196565">
    <property type="component" value="Unassembled WGS sequence"/>
</dbReference>
<evidence type="ECO:0000313" key="2">
    <source>
        <dbReference type="Proteomes" id="UP001196565"/>
    </source>
</evidence>
<accession>A0ABS7A2W1</accession>
<organism evidence="1 2">
    <name type="scientific">Roseomonas alba</name>
    <dbReference type="NCBI Taxonomy" id="2846776"/>
    <lineage>
        <taxon>Bacteria</taxon>
        <taxon>Pseudomonadati</taxon>
        <taxon>Pseudomonadota</taxon>
        <taxon>Alphaproteobacteria</taxon>
        <taxon>Acetobacterales</taxon>
        <taxon>Roseomonadaceae</taxon>
        <taxon>Roseomonas</taxon>
    </lineage>
</organism>
<reference evidence="1 2" key="1">
    <citation type="submission" date="2021-07" db="EMBL/GenBank/DDBJ databases">
        <authorList>
            <person name="So Y."/>
        </authorList>
    </citation>
    <scope>NUCLEOTIDE SEQUENCE [LARGE SCALE GENOMIC DNA]</scope>
    <source>
        <strain evidence="1 2">HJA6</strain>
    </source>
</reference>
<sequence length="207" mass="23212">MTAAEPLGPVIERVVDAYLRQHGREAMAALLDPRPHPRTWEGLFARRVPFWRFVDAMEDPGVGTGLRRECIRATGSSLSDVELLRTLEERPPRIPVAKPLVCKTPYAEDHDLALRKIEALAGMRPDLMRELAARTFEPREEDDDPVLMEMHPKLIAFWEGIGFPRGTHPDILSRLQTICCILVLGHGAPETAMELGITPDLCVQQPP</sequence>
<protein>
    <submittedName>
        <fullName evidence="1">Uncharacterized protein</fullName>
    </submittedName>
</protein>
<evidence type="ECO:0000313" key="1">
    <source>
        <dbReference type="EMBL" id="MBW6396641.1"/>
    </source>
</evidence>
<gene>
    <name evidence="1" type="ORF">KPL78_02225</name>
</gene>
<dbReference type="RefSeq" id="WP_219761072.1">
    <property type="nucleotide sequence ID" value="NZ_JAHYBZ010000001.1"/>
</dbReference>
<keyword evidence="2" id="KW-1185">Reference proteome</keyword>
<comment type="caution">
    <text evidence="1">The sequence shown here is derived from an EMBL/GenBank/DDBJ whole genome shotgun (WGS) entry which is preliminary data.</text>
</comment>